<protein>
    <recommendedName>
        <fullName evidence="3">DUF4276 domain-containing protein</fullName>
    </recommendedName>
</protein>
<dbReference type="Proteomes" id="UP001299409">
    <property type="component" value="Unassembled WGS sequence"/>
</dbReference>
<comment type="caution">
    <text evidence="1">The sequence shown here is derived from an EMBL/GenBank/DDBJ whole genome shotgun (WGS) entry which is preliminary data.</text>
</comment>
<evidence type="ECO:0000313" key="2">
    <source>
        <dbReference type="Proteomes" id="UP001299409"/>
    </source>
</evidence>
<organism evidence="1 2">
    <name type="scientific">Intestinibacter bartlettii</name>
    <dbReference type="NCBI Taxonomy" id="261299"/>
    <lineage>
        <taxon>Bacteria</taxon>
        <taxon>Bacillati</taxon>
        <taxon>Bacillota</taxon>
        <taxon>Clostridia</taxon>
        <taxon>Peptostreptococcales</taxon>
        <taxon>Peptostreptococcaceae</taxon>
        <taxon>Intestinibacter</taxon>
    </lineage>
</organism>
<reference evidence="1 2" key="1">
    <citation type="submission" date="2021-10" db="EMBL/GenBank/DDBJ databases">
        <title>Collection of gut derived symbiotic bacterial strains cultured from healthy donors.</title>
        <authorList>
            <person name="Lin H."/>
            <person name="Littmann E."/>
            <person name="Claire K."/>
            <person name="Pamer E."/>
        </authorList>
    </citation>
    <scope>NUCLEOTIDE SEQUENCE [LARGE SCALE GENOMIC DNA]</scope>
    <source>
        <strain evidence="1 2">MSK.17.68</strain>
    </source>
</reference>
<dbReference type="Gene3D" id="3.40.50.10620">
    <property type="entry name" value="PH0156-like domains"/>
    <property type="match status" value="1"/>
</dbReference>
<dbReference type="EMBL" id="JAJBMB010000005">
    <property type="protein sequence ID" value="MCB5445938.1"/>
    <property type="molecule type" value="Genomic_DNA"/>
</dbReference>
<evidence type="ECO:0008006" key="3">
    <source>
        <dbReference type="Google" id="ProtNLM"/>
    </source>
</evidence>
<gene>
    <name evidence="1" type="ORF">LIP50_06930</name>
</gene>
<dbReference type="SUPFAM" id="SSF160945">
    <property type="entry name" value="PH0156-like"/>
    <property type="match status" value="1"/>
</dbReference>
<keyword evidence="2" id="KW-1185">Reference proteome</keyword>
<dbReference type="Pfam" id="PF11536">
    <property type="entry name" value="DUF3226"/>
    <property type="match status" value="1"/>
</dbReference>
<dbReference type="RefSeq" id="WP_226914690.1">
    <property type="nucleotide sequence ID" value="NZ_BAABXU010000001.1"/>
</dbReference>
<name>A0ABS8CWS9_9FIRM</name>
<evidence type="ECO:0000313" key="1">
    <source>
        <dbReference type="EMBL" id="MCB5445938.1"/>
    </source>
</evidence>
<accession>A0ABS8CWS9</accession>
<proteinExistence type="predicted"/>
<sequence length="256" mass="30363">MINIILCEGIDDATFIGYYLHKVSNEPKWKYDTKAKFTEFYTLPKTKRSIPQIYTRSKNLDDRVAIWPVGGKDSFKKVIDNIMYLNNNFPDNCIDNIFIVSDRDEDDVKETLDRIRQYFIQNYCKLECLNNNKVNKSFFNVDDEEYEFNIIPIIIPFEESGSLETLLLNQISCRSEEDKIVVNKAKEYVNDIILNENITNYLNKDRLKIKSIFSSTVAIINPDHSTREMDKLLMSFDWQNEYEIKNHFWIIEELLK</sequence>
<dbReference type="InterPro" id="IPR024508">
    <property type="entry name" value="DUF3226"/>
</dbReference>